<dbReference type="EnsemblPlants" id="AET4Gv20778700.1">
    <property type="protein sequence ID" value="AET4Gv20778700.1"/>
    <property type="gene ID" value="AET4Gv20778700"/>
</dbReference>
<dbReference type="PANTHER" id="PTHR32295:SF108">
    <property type="entry name" value="PROTEIN IQ-DOMAIN 20"/>
    <property type="match status" value="1"/>
</dbReference>
<reference evidence="5" key="1">
    <citation type="journal article" date="2014" name="Science">
        <title>Ancient hybridizations among the ancestral genomes of bread wheat.</title>
        <authorList>
            <consortium name="International Wheat Genome Sequencing Consortium,"/>
            <person name="Marcussen T."/>
            <person name="Sandve S.R."/>
            <person name="Heier L."/>
            <person name="Spannagl M."/>
            <person name="Pfeifer M."/>
            <person name="Jakobsen K.S."/>
            <person name="Wulff B.B."/>
            <person name="Steuernagel B."/>
            <person name="Mayer K.F."/>
            <person name="Olsen O.A."/>
        </authorList>
    </citation>
    <scope>NUCLEOTIDE SEQUENCE [LARGE SCALE GENOMIC DNA]</scope>
    <source>
        <strain evidence="5">cv. AL8/78</strain>
    </source>
</reference>
<dbReference type="PROSITE" id="PS50096">
    <property type="entry name" value="IQ"/>
    <property type="match status" value="2"/>
</dbReference>
<name>A0A453J3Z5_AEGTS</name>
<dbReference type="Gene3D" id="1.20.5.190">
    <property type="match status" value="1"/>
</dbReference>
<dbReference type="PANTHER" id="PTHR32295">
    <property type="entry name" value="IQ-DOMAIN 5-RELATED"/>
    <property type="match status" value="1"/>
</dbReference>
<reference evidence="4" key="3">
    <citation type="journal article" date="2017" name="Nature">
        <title>Genome sequence of the progenitor of the wheat D genome Aegilops tauschii.</title>
        <authorList>
            <person name="Luo M.C."/>
            <person name="Gu Y.Q."/>
            <person name="Puiu D."/>
            <person name="Wang H."/>
            <person name="Twardziok S.O."/>
            <person name="Deal K.R."/>
            <person name="Huo N."/>
            <person name="Zhu T."/>
            <person name="Wang L."/>
            <person name="Wang Y."/>
            <person name="McGuire P.E."/>
            <person name="Liu S."/>
            <person name="Long H."/>
            <person name="Ramasamy R.K."/>
            <person name="Rodriguez J.C."/>
            <person name="Van S.L."/>
            <person name="Yuan L."/>
            <person name="Wang Z."/>
            <person name="Xia Z."/>
            <person name="Xiao L."/>
            <person name="Anderson O.D."/>
            <person name="Ouyang S."/>
            <person name="Liang Y."/>
            <person name="Zimin A.V."/>
            <person name="Pertea G."/>
            <person name="Qi P."/>
            <person name="Bennetzen J.L."/>
            <person name="Dai X."/>
            <person name="Dawson M.W."/>
            <person name="Muller H.G."/>
            <person name="Kugler K."/>
            <person name="Rivarola-Duarte L."/>
            <person name="Spannagl M."/>
            <person name="Mayer K.F.X."/>
            <person name="Lu F.H."/>
            <person name="Bevan M.W."/>
            <person name="Leroy P."/>
            <person name="Li P."/>
            <person name="You F.M."/>
            <person name="Sun Q."/>
            <person name="Liu Z."/>
            <person name="Lyons E."/>
            <person name="Wicker T."/>
            <person name="Salzberg S.L."/>
            <person name="Devos K.M."/>
            <person name="Dvorak J."/>
        </authorList>
    </citation>
    <scope>NUCLEOTIDE SEQUENCE [LARGE SCALE GENOMIC DNA]</scope>
    <source>
        <strain evidence="4">cv. AL8/78</strain>
    </source>
</reference>
<dbReference type="Proteomes" id="UP000015105">
    <property type="component" value="Chromosome 4D"/>
</dbReference>
<dbReference type="STRING" id="200361.A0A453J3Z5"/>
<feature type="region of interest" description="Disordered" evidence="3">
    <location>
        <begin position="230"/>
        <end position="249"/>
    </location>
</feature>
<dbReference type="SMART" id="SM00015">
    <property type="entry name" value="IQ"/>
    <property type="match status" value="1"/>
</dbReference>
<dbReference type="InterPro" id="IPR000048">
    <property type="entry name" value="IQ_motif_EF-hand-BS"/>
</dbReference>
<proteinExistence type="inferred from homology"/>
<dbReference type="GO" id="GO:0005516">
    <property type="term" value="F:calmodulin binding"/>
    <property type="evidence" value="ECO:0007669"/>
    <property type="project" value="UniProtKB-KW"/>
</dbReference>
<evidence type="ECO:0008006" key="6">
    <source>
        <dbReference type="Google" id="ProtNLM"/>
    </source>
</evidence>
<feature type="region of interest" description="Disordered" evidence="3">
    <location>
        <begin position="101"/>
        <end position="153"/>
    </location>
</feature>
<evidence type="ECO:0000256" key="2">
    <source>
        <dbReference type="ARBA" id="ARBA00024341"/>
    </source>
</evidence>
<evidence type="ECO:0000313" key="4">
    <source>
        <dbReference type="EnsemblPlants" id="AET4Gv20778700.1"/>
    </source>
</evidence>
<reference evidence="5" key="2">
    <citation type="journal article" date="2017" name="Nat. Plants">
        <title>The Aegilops tauschii genome reveals multiple impacts of transposons.</title>
        <authorList>
            <person name="Zhao G."/>
            <person name="Zou C."/>
            <person name="Li K."/>
            <person name="Wang K."/>
            <person name="Li T."/>
            <person name="Gao L."/>
            <person name="Zhang X."/>
            <person name="Wang H."/>
            <person name="Yang Z."/>
            <person name="Liu X."/>
            <person name="Jiang W."/>
            <person name="Mao L."/>
            <person name="Kong X."/>
            <person name="Jiao Y."/>
            <person name="Jia J."/>
        </authorList>
    </citation>
    <scope>NUCLEOTIDE SEQUENCE [LARGE SCALE GENOMIC DNA]</scope>
    <source>
        <strain evidence="5">cv. AL8/78</strain>
    </source>
</reference>
<organism evidence="4 5">
    <name type="scientific">Aegilops tauschii subsp. strangulata</name>
    <name type="common">Goatgrass</name>
    <dbReference type="NCBI Taxonomy" id="200361"/>
    <lineage>
        <taxon>Eukaryota</taxon>
        <taxon>Viridiplantae</taxon>
        <taxon>Streptophyta</taxon>
        <taxon>Embryophyta</taxon>
        <taxon>Tracheophyta</taxon>
        <taxon>Spermatophyta</taxon>
        <taxon>Magnoliopsida</taxon>
        <taxon>Liliopsida</taxon>
        <taxon>Poales</taxon>
        <taxon>Poaceae</taxon>
        <taxon>BOP clade</taxon>
        <taxon>Pooideae</taxon>
        <taxon>Triticodae</taxon>
        <taxon>Triticeae</taxon>
        <taxon>Triticinae</taxon>
        <taxon>Aegilops</taxon>
    </lineage>
</organism>
<keyword evidence="1" id="KW-0112">Calmodulin-binding</keyword>
<dbReference type="Pfam" id="PF00612">
    <property type="entry name" value="IQ"/>
    <property type="match status" value="1"/>
</dbReference>
<comment type="similarity">
    <text evidence="2">Belongs to the IQD family.</text>
</comment>
<dbReference type="Gramene" id="AET4Gv20778700.1">
    <property type="protein sequence ID" value="AET4Gv20778700.1"/>
    <property type="gene ID" value="AET4Gv20778700"/>
</dbReference>
<reference evidence="4" key="4">
    <citation type="submission" date="2019-03" db="UniProtKB">
        <authorList>
            <consortium name="EnsemblPlants"/>
        </authorList>
    </citation>
    <scope>IDENTIFICATION</scope>
</reference>
<keyword evidence="5" id="KW-1185">Reference proteome</keyword>
<accession>A0A453J3Z5</accession>
<dbReference type="CDD" id="cd23767">
    <property type="entry name" value="IQCD"/>
    <property type="match status" value="1"/>
</dbReference>
<reference evidence="4" key="5">
    <citation type="journal article" date="2021" name="G3 (Bethesda)">
        <title>Aegilops tauschii genome assembly Aet v5.0 features greater sequence contiguity and improved annotation.</title>
        <authorList>
            <person name="Wang L."/>
            <person name="Zhu T."/>
            <person name="Rodriguez J.C."/>
            <person name="Deal K.R."/>
            <person name="Dubcovsky J."/>
            <person name="McGuire P.E."/>
            <person name="Lux T."/>
            <person name="Spannagl M."/>
            <person name="Mayer K.F.X."/>
            <person name="Baldrich P."/>
            <person name="Meyers B.C."/>
            <person name="Huo N."/>
            <person name="Gu Y.Q."/>
            <person name="Zhou H."/>
            <person name="Devos K.M."/>
            <person name="Bennetzen J.L."/>
            <person name="Unver T."/>
            <person name="Budak H."/>
            <person name="Gulick P.J."/>
            <person name="Galiba G."/>
            <person name="Kalapos B."/>
            <person name="Nelson D.R."/>
            <person name="Li P."/>
            <person name="You F.M."/>
            <person name="Luo M.C."/>
            <person name="Dvorak J."/>
        </authorList>
    </citation>
    <scope>NUCLEOTIDE SEQUENCE [LARGE SCALE GENOMIC DNA]</scope>
    <source>
        <strain evidence="4">cv. AL8/78</strain>
    </source>
</reference>
<evidence type="ECO:0000313" key="5">
    <source>
        <dbReference type="Proteomes" id="UP000015105"/>
    </source>
</evidence>
<protein>
    <recommendedName>
        <fullName evidence="6">DUF4005 domain-containing protein</fullName>
    </recommendedName>
</protein>
<evidence type="ECO:0000256" key="3">
    <source>
        <dbReference type="SAM" id="MobiDB-lite"/>
    </source>
</evidence>
<sequence length="434" mass="44656">LPPLRPAPGPFIPPRRPFSQVVALAPHSTRHANDDFAMPRTRAMCCLMPSKPSGDARRRSSAACICCIGPHHRPSGGGALAPVDADNSSVRTPLTSCCGAGDAVRTPRTPKTPSARRLCGVRSRTPRRAQQVRRFTPAPAPAPAAPAAPARAAAPAAPARTPVAAAASAGAALAVPPVKTPVSAAASAGVPLVAPPPARTPVAAAPSAGAALVAPPPARTPVAAAAASAGAALAPPPARTPRTPSTPIGRTQRVCCVTTAAPAQAGNAKSKSGTARRRWLSSASKAVAQTRGAVSGNVRDSGTNPRANGHVAKAVHRAAPLAQAVEPPAPAKEDESVCSDEEYAMLCREGFSREDVAAVTIQAYFRAHLARRAFKALRSLVRLQAVARGAYVRRQAEVAVHCMQAMARLQARVRSRQALAKPKDNDDKLLLLQN</sequence>
<dbReference type="AlphaFoldDB" id="A0A453J3Z5"/>
<evidence type="ECO:0000256" key="1">
    <source>
        <dbReference type="ARBA" id="ARBA00022860"/>
    </source>
</evidence>